<evidence type="ECO:0000259" key="5">
    <source>
        <dbReference type="PROSITE" id="PS51005"/>
    </source>
</evidence>
<dbReference type="PROSITE" id="PS51005">
    <property type="entry name" value="NAC"/>
    <property type="match status" value="1"/>
</dbReference>
<dbReference type="GO" id="GO:0006355">
    <property type="term" value="P:regulation of DNA-templated transcription"/>
    <property type="evidence" value="ECO:0007669"/>
    <property type="project" value="InterPro"/>
</dbReference>
<gene>
    <name evidence="6" type="ORF">LIER_31425</name>
</gene>
<evidence type="ECO:0000256" key="1">
    <source>
        <dbReference type="ARBA" id="ARBA00023015"/>
    </source>
</evidence>
<dbReference type="InterPro" id="IPR036093">
    <property type="entry name" value="NAC_dom_sf"/>
</dbReference>
<keyword evidence="4" id="KW-0539">Nucleus</keyword>
<keyword evidence="2" id="KW-0238">DNA-binding</keyword>
<feature type="domain" description="NAC" evidence="5">
    <location>
        <begin position="9"/>
        <end position="158"/>
    </location>
</feature>
<dbReference type="AlphaFoldDB" id="A0AAV3RUL0"/>
<keyword evidence="1" id="KW-0805">Transcription regulation</keyword>
<dbReference type="Pfam" id="PF02365">
    <property type="entry name" value="NAM"/>
    <property type="match status" value="1"/>
</dbReference>
<dbReference type="GO" id="GO:0003677">
    <property type="term" value="F:DNA binding"/>
    <property type="evidence" value="ECO:0007669"/>
    <property type="project" value="UniProtKB-KW"/>
</dbReference>
<sequence length="276" mass="31830">MDETSYELELPGFRFHPTEEELLDFYLKNTVISKKLRYDIIGFINIYRHEPSELPGLAKIGEREWYFFVQMNRKHGLGGRPNRTTERGYWKATGSDRKIFGLSEPKRVIGFKKTLVFYNGRAPRGSRTDWIMNEYRLPDKISSQGSLKDVVLCKIYRKATSFKVLEQRAAMEEEMMKKTTTHQELYHSPLLSPSIDAVNSISVDDFEIEDCHVSMMKEKSSSSLQLPASNGALPELEVPKFSMDCSQDSIWTPLRTPWLENILNNVVMFSNSPVAL</sequence>
<keyword evidence="7" id="KW-1185">Reference proteome</keyword>
<dbReference type="PANTHER" id="PTHR31744">
    <property type="entry name" value="PROTEIN CUP-SHAPED COTYLEDON 2-RELATED"/>
    <property type="match status" value="1"/>
</dbReference>
<proteinExistence type="predicted"/>
<dbReference type="SUPFAM" id="SSF101941">
    <property type="entry name" value="NAC domain"/>
    <property type="match status" value="1"/>
</dbReference>
<dbReference type="EMBL" id="BAABME010011681">
    <property type="protein sequence ID" value="GAA0184129.1"/>
    <property type="molecule type" value="Genomic_DNA"/>
</dbReference>
<evidence type="ECO:0000256" key="4">
    <source>
        <dbReference type="ARBA" id="ARBA00023242"/>
    </source>
</evidence>
<protein>
    <recommendedName>
        <fullName evidence="5">NAC domain-containing protein</fullName>
    </recommendedName>
</protein>
<accession>A0AAV3RUL0</accession>
<dbReference type="PANTHER" id="PTHR31744:SF79">
    <property type="entry name" value="NAC DOMAIN-CONTAINING PROTEIN"/>
    <property type="match status" value="1"/>
</dbReference>
<dbReference type="Proteomes" id="UP001454036">
    <property type="component" value="Unassembled WGS sequence"/>
</dbReference>
<dbReference type="InterPro" id="IPR003441">
    <property type="entry name" value="NAC-dom"/>
</dbReference>
<evidence type="ECO:0000256" key="2">
    <source>
        <dbReference type="ARBA" id="ARBA00023125"/>
    </source>
</evidence>
<keyword evidence="3" id="KW-0804">Transcription</keyword>
<name>A0AAV3RUL0_LITER</name>
<comment type="caution">
    <text evidence="6">The sequence shown here is derived from an EMBL/GenBank/DDBJ whole genome shotgun (WGS) entry which is preliminary data.</text>
</comment>
<dbReference type="Gene3D" id="2.170.150.80">
    <property type="entry name" value="NAC domain"/>
    <property type="match status" value="1"/>
</dbReference>
<organism evidence="6 7">
    <name type="scientific">Lithospermum erythrorhizon</name>
    <name type="common">Purple gromwell</name>
    <name type="synonym">Lithospermum officinale var. erythrorhizon</name>
    <dbReference type="NCBI Taxonomy" id="34254"/>
    <lineage>
        <taxon>Eukaryota</taxon>
        <taxon>Viridiplantae</taxon>
        <taxon>Streptophyta</taxon>
        <taxon>Embryophyta</taxon>
        <taxon>Tracheophyta</taxon>
        <taxon>Spermatophyta</taxon>
        <taxon>Magnoliopsida</taxon>
        <taxon>eudicotyledons</taxon>
        <taxon>Gunneridae</taxon>
        <taxon>Pentapetalae</taxon>
        <taxon>asterids</taxon>
        <taxon>lamiids</taxon>
        <taxon>Boraginales</taxon>
        <taxon>Boraginaceae</taxon>
        <taxon>Boraginoideae</taxon>
        <taxon>Lithospermeae</taxon>
        <taxon>Lithospermum</taxon>
    </lineage>
</organism>
<evidence type="ECO:0000313" key="6">
    <source>
        <dbReference type="EMBL" id="GAA0184129.1"/>
    </source>
</evidence>
<evidence type="ECO:0000313" key="7">
    <source>
        <dbReference type="Proteomes" id="UP001454036"/>
    </source>
</evidence>
<reference evidence="6 7" key="1">
    <citation type="submission" date="2024-01" db="EMBL/GenBank/DDBJ databases">
        <title>The complete chloroplast genome sequence of Lithospermum erythrorhizon: insights into the phylogenetic relationship among Boraginaceae species and the maternal lineages of purple gromwells.</title>
        <authorList>
            <person name="Okada T."/>
            <person name="Watanabe K."/>
        </authorList>
    </citation>
    <scope>NUCLEOTIDE SEQUENCE [LARGE SCALE GENOMIC DNA]</scope>
</reference>
<evidence type="ECO:0000256" key="3">
    <source>
        <dbReference type="ARBA" id="ARBA00023163"/>
    </source>
</evidence>